<dbReference type="Proteomes" id="UP000202922">
    <property type="component" value="Unassembled WGS sequence"/>
</dbReference>
<protein>
    <submittedName>
        <fullName evidence="2">Divergent polysaccharide deacetylase</fullName>
    </submittedName>
</protein>
<keyword evidence="3" id="KW-1185">Reference proteome</keyword>
<dbReference type="AlphaFoldDB" id="A0A238KI64"/>
<dbReference type="InterPro" id="IPR011330">
    <property type="entry name" value="Glyco_hydro/deAcase_b/a-brl"/>
</dbReference>
<evidence type="ECO:0000313" key="3">
    <source>
        <dbReference type="Proteomes" id="UP000202922"/>
    </source>
</evidence>
<proteinExistence type="predicted"/>
<dbReference type="InterPro" id="IPR006837">
    <property type="entry name" value="Divergent_DAC"/>
</dbReference>
<feature type="region of interest" description="Disordered" evidence="1">
    <location>
        <begin position="31"/>
        <end position="156"/>
    </location>
</feature>
<feature type="compositionally biased region" description="Acidic residues" evidence="1">
    <location>
        <begin position="48"/>
        <end position="61"/>
    </location>
</feature>
<dbReference type="SUPFAM" id="SSF88713">
    <property type="entry name" value="Glycoside hydrolase/deacetylase"/>
    <property type="match status" value="1"/>
</dbReference>
<evidence type="ECO:0000313" key="2">
    <source>
        <dbReference type="EMBL" id="SMX42559.1"/>
    </source>
</evidence>
<dbReference type="EMBL" id="FXYE01000002">
    <property type="protein sequence ID" value="SMX42559.1"/>
    <property type="molecule type" value="Genomic_DNA"/>
</dbReference>
<organism evidence="2 3">
    <name type="scientific">Actibacterium lipolyticum</name>
    <dbReference type="NCBI Taxonomy" id="1524263"/>
    <lineage>
        <taxon>Bacteria</taxon>
        <taxon>Pseudomonadati</taxon>
        <taxon>Pseudomonadota</taxon>
        <taxon>Alphaproteobacteria</taxon>
        <taxon>Rhodobacterales</taxon>
        <taxon>Roseobacteraceae</taxon>
        <taxon>Actibacterium</taxon>
    </lineage>
</organism>
<gene>
    <name evidence="2" type="ORF">COL8621_02010</name>
</gene>
<evidence type="ECO:0000256" key="1">
    <source>
        <dbReference type="SAM" id="MobiDB-lite"/>
    </source>
</evidence>
<dbReference type="GO" id="GO:0005975">
    <property type="term" value="P:carbohydrate metabolic process"/>
    <property type="evidence" value="ECO:0007669"/>
    <property type="project" value="InterPro"/>
</dbReference>
<accession>A0A238KI64</accession>
<dbReference type="Gene3D" id="3.20.20.370">
    <property type="entry name" value="Glycoside hydrolase/deacetylase"/>
    <property type="match status" value="1"/>
</dbReference>
<dbReference type="CDD" id="cd10936">
    <property type="entry name" value="CE4_DAC2"/>
    <property type="match status" value="1"/>
</dbReference>
<dbReference type="RefSeq" id="WP_176438472.1">
    <property type="nucleotide sequence ID" value="NZ_FXYE01000002.1"/>
</dbReference>
<reference evidence="3" key="1">
    <citation type="submission" date="2017-05" db="EMBL/GenBank/DDBJ databases">
        <authorList>
            <person name="Rodrigo-Torres L."/>
            <person name="Arahal R. D."/>
            <person name="Lucena T."/>
        </authorList>
    </citation>
    <scope>NUCLEOTIDE SEQUENCE [LARGE SCALE GENOMIC DNA]</scope>
    <source>
        <strain evidence="3">CECT 8621</strain>
    </source>
</reference>
<name>A0A238KI64_9RHOB</name>
<feature type="compositionally biased region" description="Low complexity" evidence="1">
    <location>
        <begin position="70"/>
        <end position="92"/>
    </location>
</feature>
<feature type="region of interest" description="Disordered" evidence="1">
    <location>
        <begin position="170"/>
        <end position="212"/>
    </location>
</feature>
<dbReference type="Pfam" id="PF04748">
    <property type="entry name" value="Polysacc_deac_2"/>
    <property type="match status" value="1"/>
</dbReference>
<sequence>MSGFVRGLVSGGVTVVVLLSAASIIAPLPQEDQGLVVEVEPNPVGSGSDEEDPEGEPEEPEPGAQAPALERAPAPDAAPTAPEAEAEGAPTESPQTGEIDLPPGSEFNRPPPEGEAIIPGTDQTALPGAAPAVPTPSTDIATPPAPDTAPGSVPQTDAEATGVMVAPDVVDASPTIPSTGEAPILPIPGATSPLEPSTEAQPARRINPTSPIGVAPNIAAEATPSMIRVPVPGHKIALPNVRTGRLPTVGGENAAQQAEESEIVFADPADLDAVARYAAPFEAEGDGPLFSVILIDAGEEGLDRETLKTFSFPVTFAVDASRPDAEQAMRDYRAAGFEVVLLMTGLPEGAQPSDLEVSLSAYLSRVPESVAIMDAEAGTLQSDRPLLTQLMAMLDESGHGVVTYDRGLNTAEKMAQAAKVPSALVFRVLDGEQEAGSTIRRYLDRGAFKAAQDGQVVVVGHSYPETVTALFSWALEGKGADLTMAPISAILRGQ</sequence>